<dbReference type="AlphaFoldDB" id="A0A381QDR8"/>
<evidence type="ECO:0000313" key="2">
    <source>
        <dbReference type="EMBL" id="SUZ75813.1"/>
    </source>
</evidence>
<protein>
    <recommendedName>
        <fullName evidence="1">Smr domain-containing protein</fullName>
    </recommendedName>
</protein>
<dbReference type="InterPro" id="IPR002625">
    <property type="entry name" value="Smr_dom"/>
</dbReference>
<reference evidence="2" key="1">
    <citation type="submission" date="2018-05" db="EMBL/GenBank/DDBJ databases">
        <authorList>
            <person name="Lanie J.A."/>
            <person name="Ng W.-L."/>
            <person name="Kazmierczak K.M."/>
            <person name="Andrzejewski T.M."/>
            <person name="Davidsen T.M."/>
            <person name="Wayne K.J."/>
            <person name="Tettelin H."/>
            <person name="Glass J.I."/>
            <person name="Rusch D."/>
            <person name="Podicherti R."/>
            <person name="Tsui H.-C.T."/>
            <person name="Winkler M.E."/>
        </authorList>
    </citation>
    <scope>NUCLEOTIDE SEQUENCE</scope>
</reference>
<dbReference type="PROSITE" id="PS50828">
    <property type="entry name" value="SMR"/>
    <property type="match status" value="1"/>
</dbReference>
<organism evidence="2">
    <name type="scientific">marine metagenome</name>
    <dbReference type="NCBI Taxonomy" id="408172"/>
    <lineage>
        <taxon>unclassified sequences</taxon>
        <taxon>metagenomes</taxon>
        <taxon>ecological metagenomes</taxon>
    </lineage>
</organism>
<dbReference type="Gene3D" id="3.30.1370.110">
    <property type="match status" value="1"/>
</dbReference>
<dbReference type="InterPro" id="IPR036063">
    <property type="entry name" value="Smr_dom_sf"/>
</dbReference>
<feature type="domain" description="Smr" evidence="1">
    <location>
        <begin position="31"/>
        <end position="110"/>
    </location>
</feature>
<dbReference type="EMBL" id="UINC01001260">
    <property type="protein sequence ID" value="SUZ75813.1"/>
    <property type="molecule type" value="Genomic_DNA"/>
</dbReference>
<sequence>MSKRRVKEAATQPPELTGIAQLLSEMPEATLDLHGYTGPQARLRVRDFLTTHSQISAGSVVHVITGKGSGSKGRGVLLELTRDLLEGEAANHVDEYAGMLGGGGWVVRVK</sequence>
<evidence type="ECO:0000259" key="1">
    <source>
        <dbReference type="PROSITE" id="PS50828"/>
    </source>
</evidence>
<name>A0A381QDR8_9ZZZZ</name>
<proteinExistence type="predicted"/>
<gene>
    <name evidence="2" type="ORF">METZ01_LOCUS28667</name>
</gene>
<dbReference type="Pfam" id="PF01713">
    <property type="entry name" value="Smr"/>
    <property type="match status" value="1"/>
</dbReference>
<accession>A0A381QDR8</accession>
<dbReference type="SUPFAM" id="SSF160443">
    <property type="entry name" value="SMR domain-like"/>
    <property type="match status" value="1"/>
</dbReference>